<dbReference type="Proteomes" id="UP000019146">
    <property type="component" value="Chromosome 2"/>
</dbReference>
<evidence type="ECO:0000313" key="5">
    <source>
        <dbReference type="Proteomes" id="UP000019146"/>
    </source>
</evidence>
<keyword evidence="2" id="KW-0378">Hydrolase</keyword>
<gene>
    <name evidence="4" type="ORF">K788_00003525</name>
</gene>
<dbReference type="InterPro" id="IPR006035">
    <property type="entry name" value="Ureohydrolase"/>
</dbReference>
<dbReference type="EMBL" id="CP012747">
    <property type="protein sequence ID" value="ALL68271.1"/>
    <property type="molecule type" value="Genomic_DNA"/>
</dbReference>
<dbReference type="PROSITE" id="PS51409">
    <property type="entry name" value="ARGINASE_2"/>
    <property type="match status" value="1"/>
</dbReference>
<dbReference type="PANTHER" id="PTHR11358:SF26">
    <property type="entry name" value="GUANIDINO ACID HYDROLASE, MITOCHONDRIAL"/>
    <property type="match status" value="1"/>
</dbReference>
<sequence length="316" mass="34330">MSLSPVSTTFLGADNLVDPNLVETPYAFLGIPYGPPYAGWELSASADAADCVRNLTSSRSFTRFITHWNFDIGGPQSENGRPNVTDLGNVQGDVHNIDRIYSAALDALLPLVRNGIVPLVMGGLDSIPPMLVAPFQGVEDINVLQLDAHIDYRDEIYGRRDGYSSPMRRIRDFSCVHDLVQVGARSIGSARREEVEAALAAGNKIITAWDVHEKGAHNIAAQLELNRRWVICVDCDGMDPTIAPGVGVPEPGGLTFVQTATLIRHLAKQNRIAGIVFSEFQPARDVSGTTALTIIRLLLTILGIQRSPERIKPLSV</sequence>
<dbReference type="SUPFAM" id="SSF52768">
    <property type="entry name" value="Arginase/deacetylase"/>
    <property type="match status" value="1"/>
</dbReference>
<protein>
    <submittedName>
        <fullName evidence="4">Arginase family</fullName>
    </submittedName>
</protein>
<dbReference type="AlphaFoldDB" id="A0A0P0RI13"/>
<evidence type="ECO:0000313" key="4">
    <source>
        <dbReference type="EMBL" id="ALL68271.1"/>
    </source>
</evidence>
<dbReference type="PANTHER" id="PTHR11358">
    <property type="entry name" value="ARGINASE/AGMATINASE"/>
    <property type="match status" value="1"/>
</dbReference>
<name>A0A0P0RI13_9BURK</name>
<evidence type="ECO:0000256" key="2">
    <source>
        <dbReference type="ARBA" id="ARBA00022801"/>
    </source>
</evidence>
<organism evidence="4 5">
    <name type="scientific">Paraburkholderia caribensis MBA4</name>
    <dbReference type="NCBI Taxonomy" id="1323664"/>
    <lineage>
        <taxon>Bacteria</taxon>
        <taxon>Pseudomonadati</taxon>
        <taxon>Pseudomonadota</taxon>
        <taxon>Betaproteobacteria</taxon>
        <taxon>Burkholderiales</taxon>
        <taxon>Burkholderiaceae</taxon>
        <taxon>Paraburkholderia</taxon>
    </lineage>
</organism>
<reference evidence="4 5" key="1">
    <citation type="journal article" date="2014" name="Genome Announc.">
        <title>Draft Genome Sequence of the Haloacid-Degrading Burkholderia caribensis Strain MBA4.</title>
        <authorList>
            <person name="Pan Y."/>
            <person name="Kong K.F."/>
            <person name="Tsang J.S."/>
        </authorList>
    </citation>
    <scope>NUCLEOTIDE SEQUENCE [LARGE SCALE GENOMIC DNA]</scope>
    <source>
        <strain evidence="4 5">MBA4</strain>
    </source>
</reference>
<dbReference type="Pfam" id="PF00491">
    <property type="entry name" value="Arginase"/>
    <property type="match status" value="1"/>
</dbReference>
<dbReference type="Gene3D" id="3.40.800.10">
    <property type="entry name" value="Ureohydrolase domain"/>
    <property type="match status" value="1"/>
</dbReference>
<accession>A0A0P0RI13</accession>
<evidence type="ECO:0000256" key="3">
    <source>
        <dbReference type="PROSITE-ProRule" id="PRU00742"/>
    </source>
</evidence>
<dbReference type="GO" id="GO:0033389">
    <property type="term" value="P:putrescine biosynthetic process from arginine, via agmatine"/>
    <property type="evidence" value="ECO:0007669"/>
    <property type="project" value="TreeGrafter"/>
</dbReference>
<comment type="similarity">
    <text evidence="3">Belongs to the arginase family.</text>
</comment>
<proteinExistence type="inferred from homology"/>
<evidence type="ECO:0000256" key="1">
    <source>
        <dbReference type="ARBA" id="ARBA00022723"/>
    </source>
</evidence>
<dbReference type="InterPro" id="IPR023696">
    <property type="entry name" value="Ureohydrolase_dom_sf"/>
</dbReference>
<dbReference type="KEGG" id="bcai:K788_00003525"/>
<dbReference type="RefSeq" id="WP_035998526.1">
    <property type="nucleotide sequence ID" value="NZ_CP012747.1"/>
</dbReference>
<dbReference type="GeneID" id="69975114"/>
<dbReference type="GO" id="GO:0008783">
    <property type="term" value="F:agmatinase activity"/>
    <property type="evidence" value="ECO:0007669"/>
    <property type="project" value="TreeGrafter"/>
</dbReference>
<dbReference type="GO" id="GO:0046872">
    <property type="term" value="F:metal ion binding"/>
    <property type="evidence" value="ECO:0007669"/>
    <property type="project" value="UniProtKB-KW"/>
</dbReference>
<keyword evidence="1" id="KW-0479">Metal-binding</keyword>